<dbReference type="SFLD" id="SFLDS00005">
    <property type="entry name" value="Isoprenoid_Synthase_Type_I"/>
    <property type="match status" value="1"/>
</dbReference>
<evidence type="ECO:0000256" key="1">
    <source>
        <dbReference type="ARBA" id="ARBA00022679"/>
    </source>
</evidence>
<dbReference type="GO" id="GO:0046872">
    <property type="term" value="F:metal ion binding"/>
    <property type="evidence" value="ECO:0007669"/>
    <property type="project" value="UniProtKB-KW"/>
</dbReference>
<dbReference type="GeneID" id="73327141"/>
<feature type="compositionally biased region" description="Polar residues" evidence="4">
    <location>
        <begin position="213"/>
        <end position="230"/>
    </location>
</feature>
<keyword evidence="3" id="KW-0460">Magnesium</keyword>
<dbReference type="Pfam" id="PF00348">
    <property type="entry name" value="polyprenyl_synt"/>
    <property type="match status" value="1"/>
</dbReference>
<keyword evidence="1" id="KW-0808">Transferase</keyword>
<dbReference type="GO" id="GO:0046165">
    <property type="term" value="P:alcohol biosynthetic process"/>
    <property type="evidence" value="ECO:0007669"/>
    <property type="project" value="UniProtKB-ARBA"/>
</dbReference>
<dbReference type="EMBL" id="BQXU01000015">
    <property type="protein sequence ID" value="GKT46158.1"/>
    <property type="molecule type" value="Genomic_DNA"/>
</dbReference>
<reference evidence="5 6" key="1">
    <citation type="submission" date="2022-03" db="EMBL/GenBank/DDBJ databases">
        <title>Genome data of Colletotrichum spp.</title>
        <authorList>
            <person name="Utami Y.D."/>
            <person name="Hiruma K."/>
        </authorList>
    </citation>
    <scope>NUCLEOTIDE SEQUENCE [LARGE SCALE GENOMIC DNA]</scope>
    <source>
        <strain evidence="5 6">MAFF 239500</strain>
    </source>
</reference>
<name>A0AA37LGN0_9PEZI</name>
<dbReference type="SUPFAM" id="SSF48576">
    <property type="entry name" value="Terpenoid synthases"/>
    <property type="match status" value="2"/>
</dbReference>
<dbReference type="InterPro" id="IPR033749">
    <property type="entry name" value="Polyprenyl_synt_CS"/>
</dbReference>
<dbReference type="GO" id="GO:0043386">
    <property type="term" value="P:mycotoxin biosynthetic process"/>
    <property type="evidence" value="ECO:0007669"/>
    <property type="project" value="UniProtKB-ARBA"/>
</dbReference>
<sequence length="568" mass="64196">MGAYYAMLEFSLGIVVTDKEYELMATPIKHVERCMLLTNDYWSWPREREQAKTQEAGKVFNTVWFLMKQEQCSEEEAKLKVADMVAAEEARWVDAKQQIYQENPNLRTDLVKFLENLHTALAGNDYWSSQCYRHNDWSNVPEQPSENHPKVYELASLGKAVMPTEPQGSVLSNTTETQMSGAAAESNLVLSTDAASLFSFLEKGSPQDEQVEVGSSASASETNTLSSAGMSTTLRSMSTSSESASSVSFSEQSKARNFDTNVISAPIQYVQSLPSKGFRVTLIDCLNRWLEVPQQDMECIKKVINSLHDSSLILDDIEDGAKLRRGFPATHVVYGTSQAINSATFLYVQAVETVYELEDKQMMNVLLSHLKQLFRGQSLDLYWTFNRRCPSEEEYFDMINQKTGALLSMVSDLMVAASPSYRAANPSQQRLSQRAFSNFSRLSGLYYQVRDDYMNIMSADYASKKGYAEDLDEQKFSYMLVYMAQQSPEMMDQVEGMFKAMKNGDGDALETKKFIVSLLHKSGSLDATRKLLLEWQQGITKEIETLEREFGTLNPTLRLLMESLRIDT</sequence>
<protein>
    <submittedName>
        <fullName evidence="5">Fusicoccadiene synthase</fullName>
    </submittedName>
</protein>
<proteinExistence type="predicted"/>
<keyword evidence="6" id="KW-1185">Reference proteome</keyword>
<feature type="region of interest" description="Disordered" evidence="4">
    <location>
        <begin position="209"/>
        <end position="237"/>
    </location>
</feature>
<organism evidence="5 6">
    <name type="scientific">Colletotrichum spaethianum</name>
    <dbReference type="NCBI Taxonomy" id="700344"/>
    <lineage>
        <taxon>Eukaryota</taxon>
        <taxon>Fungi</taxon>
        <taxon>Dikarya</taxon>
        <taxon>Ascomycota</taxon>
        <taxon>Pezizomycotina</taxon>
        <taxon>Sordariomycetes</taxon>
        <taxon>Hypocreomycetidae</taxon>
        <taxon>Glomerellales</taxon>
        <taxon>Glomerellaceae</taxon>
        <taxon>Colletotrichum</taxon>
        <taxon>Colletotrichum spaethianum species complex</taxon>
    </lineage>
</organism>
<dbReference type="Pfam" id="PF19086">
    <property type="entry name" value="Terpene_syn_C_2"/>
    <property type="match status" value="1"/>
</dbReference>
<evidence type="ECO:0000313" key="6">
    <source>
        <dbReference type="Proteomes" id="UP001055115"/>
    </source>
</evidence>
<dbReference type="PROSITE" id="PS00723">
    <property type="entry name" value="POLYPRENYL_SYNTHASE_1"/>
    <property type="match status" value="1"/>
</dbReference>
<evidence type="ECO:0000256" key="4">
    <source>
        <dbReference type="SAM" id="MobiDB-lite"/>
    </source>
</evidence>
<accession>A0AA37LGN0</accession>
<evidence type="ECO:0000256" key="3">
    <source>
        <dbReference type="ARBA" id="ARBA00022842"/>
    </source>
</evidence>
<dbReference type="InterPro" id="IPR008949">
    <property type="entry name" value="Isoprenoid_synthase_dom_sf"/>
</dbReference>
<gene>
    <name evidence="5" type="ORF">ColSpa_06339</name>
</gene>
<evidence type="ECO:0000256" key="2">
    <source>
        <dbReference type="ARBA" id="ARBA00022723"/>
    </source>
</evidence>
<dbReference type="Gene3D" id="1.10.600.10">
    <property type="entry name" value="Farnesyl Diphosphate Synthase"/>
    <property type="match status" value="2"/>
</dbReference>
<dbReference type="RefSeq" id="XP_049128508.1">
    <property type="nucleotide sequence ID" value="XM_049272551.1"/>
</dbReference>
<dbReference type="PANTHER" id="PTHR12001:SF72">
    <property type="entry name" value="THIJ_PFPI FAMILY PROTEIN (AFU_ORTHOLOGUE AFUA_3G01210)-RELATED"/>
    <property type="match status" value="1"/>
</dbReference>
<dbReference type="Proteomes" id="UP001055115">
    <property type="component" value="Unassembled WGS sequence"/>
</dbReference>
<dbReference type="PANTHER" id="PTHR12001">
    <property type="entry name" value="GERANYLGERANYL PYROPHOSPHATE SYNTHASE"/>
    <property type="match status" value="1"/>
</dbReference>
<comment type="caution">
    <text evidence="5">The sequence shown here is derived from an EMBL/GenBank/DDBJ whole genome shotgun (WGS) entry which is preliminary data.</text>
</comment>
<dbReference type="GO" id="GO:0004659">
    <property type="term" value="F:prenyltransferase activity"/>
    <property type="evidence" value="ECO:0007669"/>
    <property type="project" value="InterPro"/>
</dbReference>
<evidence type="ECO:0000313" key="5">
    <source>
        <dbReference type="EMBL" id="GKT46158.1"/>
    </source>
</evidence>
<dbReference type="GO" id="GO:0008299">
    <property type="term" value="P:isoprenoid biosynthetic process"/>
    <property type="evidence" value="ECO:0007669"/>
    <property type="project" value="InterPro"/>
</dbReference>
<dbReference type="AlphaFoldDB" id="A0AA37LGN0"/>
<keyword evidence="2" id="KW-0479">Metal-binding</keyword>
<dbReference type="InterPro" id="IPR000092">
    <property type="entry name" value="Polyprenyl_synt"/>
</dbReference>